<gene>
    <name evidence="1" type="ORF">GQE99_12060</name>
</gene>
<organism evidence="1 2">
    <name type="scientific">Maritimibacter harenae</name>
    <dbReference type="NCBI Taxonomy" id="2606218"/>
    <lineage>
        <taxon>Bacteria</taxon>
        <taxon>Pseudomonadati</taxon>
        <taxon>Pseudomonadota</taxon>
        <taxon>Alphaproteobacteria</taxon>
        <taxon>Rhodobacterales</taxon>
        <taxon>Roseobacteraceae</taxon>
        <taxon>Maritimibacter</taxon>
    </lineage>
</organism>
<proteinExistence type="predicted"/>
<name>A0A845M426_9RHOB</name>
<protein>
    <submittedName>
        <fullName evidence="1">Uncharacterized protein</fullName>
    </submittedName>
</protein>
<evidence type="ECO:0000313" key="2">
    <source>
        <dbReference type="Proteomes" id="UP000467322"/>
    </source>
</evidence>
<dbReference type="AlphaFoldDB" id="A0A845M426"/>
<reference evidence="1 2" key="1">
    <citation type="submission" date="2019-12" db="EMBL/GenBank/DDBJ databases">
        <title>Maritimibacter sp. nov. sp. isolated from sea sand.</title>
        <authorList>
            <person name="Kim J."/>
            <person name="Jeong S.E."/>
            <person name="Jung H.S."/>
            <person name="Jeon C.O."/>
        </authorList>
    </citation>
    <scope>NUCLEOTIDE SEQUENCE [LARGE SCALE GENOMIC DNA]</scope>
    <source>
        <strain evidence="1 2">DP07</strain>
    </source>
</reference>
<dbReference type="Proteomes" id="UP000467322">
    <property type="component" value="Unassembled WGS sequence"/>
</dbReference>
<accession>A0A845M426</accession>
<dbReference type="EMBL" id="WTUX01000014">
    <property type="protein sequence ID" value="MZR13749.1"/>
    <property type="molecule type" value="Genomic_DNA"/>
</dbReference>
<keyword evidence="2" id="KW-1185">Reference proteome</keyword>
<comment type="caution">
    <text evidence="1">The sequence shown here is derived from an EMBL/GenBank/DDBJ whole genome shotgun (WGS) entry which is preliminary data.</text>
</comment>
<sequence length="33" mass="3703">MITNNPTTVLQALAFEAWEQAGVTEHVREVYLA</sequence>
<evidence type="ECO:0000313" key="1">
    <source>
        <dbReference type="EMBL" id="MZR13749.1"/>
    </source>
</evidence>